<dbReference type="AlphaFoldDB" id="A0A316YL38"/>
<dbReference type="PANTHER" id="PTHR13237">
    <property type="entry name" value="SOMETHING ABOUT SILENCING PROTEIN 10-RELATED"/>
    <property type="match status" value="1"/>
</dbReference>
<evidence type="ECO:0000256" key="1">
    <source>
        <dbReference type="SAM" id="MobiDB-lite"/>
    </source>
</evidence>
<dbReference type="EMBL" id="KZ819637">
    <property type="protein sequence ID" value="PWN89524.1"/>
    <property type="molecule type" value="Genomic_DNA"/>
</dbReference>
<dbReference type="FunCoup" id="A0A316YL38">
    <property type="interactions" value="746"/>
</dbReference>
<proteinExistence type="predicted"/>
<sequence length="375" mass="40411">MTTATMVQQASALLSSLSTDAESLLAQLSSTFPLDSQSGATGGHSLLGLKNLTMVSYLHHLILLCSLQLSGPSASEKSSLSERRGDIVDNLIRQRLVLEKMRPMEARIKGHIEGLLRAATSSSANAQDRQNNDDEGEGAADVDPLSFRPNLASFDQGPSSQPDRRSKTKKDSRPSRNAETDDSDGIYRPPRLAPVAYDENYKSKRKGAKERPTKRSAALLADLSSSLSANPYEMSSSGVGVGSSGREGNSSSRAKALARMQAYEEDNFTRLAQSKKDAKRRRRDEEDVALGGAGLSSKRGRVGAGLEEEFGDLLRGSSRGGSFEGARRKGALQRSRDLSGDGGGGADVLAAPTARGRKNTFEKKMKHDSRRKQRR</sequence>
<evidence type="ECO:0000313" key="2">
    <source>
        <dbReference type="EMBL" id="PWN89524.1"/>
    </source>
</evidence>
<dbReference type="OrthoDB" id="203440at2759"/>
<feature type="compositionally biased region" description="Basic and acidic residues" evidence="1">
    <location>
        <begin position="162"/>
        <end position="179"/>
    </location>
</feature>
<dbReference type="GO" id="GO:0032040">
    <property type="term" value="C:small-subunit processome"/>
    <property type="evidence" value="ECO:0007669"/>
    <property type="project" value="TreeGrafter"/>
</dbReference>
<name>A0A316YL38_9BASI</name>
<accession>A0A316YL38</accession>
<dbReference type="GeneID" id="37045540"/>
<protein>
    <submittedName>
        <fullName evidence="2">Uncharacterized protein</fullName>
    </submittedName>
</protein>
<dbReference type="Proteomes" id="UP000245768">
    <property type="component" value="Unassembled WGS sequence"/>
</dbReference>
<feature type="compositionally biased region" description="Low complexity" evidence="1">
    <location>
        <begin position="216"/>
        <end position="229"/>
    </location>
</feature>
<feature type="region of interest" description="Disordered" evidence="1">
    <location>
        <begin position="121"/>
        <end position="375"/>
    </location>
</feature>
<gene>
    <name evidence="2" type="ORF">FA10DRAFT_280513</name>
</gene>
<feature type="compositionally biased region" description="Basic residues" evidence="1">
    <location>
        <begin position="203"/>
        <end position="214"/>
    </location>
</feature>
<dbReference type="STRING" id="215250.A0A316YL38"/>
<dbReference type="Pfam" id="PF04000">
    <property type="entry name" value="Sas10_Utp3"/>
    <property type="match status" value="1"/>
</dbReference>
<dbReference type="GO" id="GO:0000462">
    <property type="term" value="P:maturation of SSU-rRNA from tricistronic rRNA transcript (SSU-rRNA, 5.8S rRNA, LSU-rRNA)"/>
    <property type="evidence" value="ECO:0007669"/>
    <property type="project" value="TreeGrafter"/>
</dbReference>
<dbReference type="RefSeq" id="XP_025376722.1">
    <property type="nucleotide sequence ID" value="XM_025523624.1"/>
</dbReference>
<reference evidence="2 3" key="1">
    <citation type="journal article" date="2018" name="Mol. Biol. Evol.">
        <title>Broad Genomic Sampling Reveals a Smut Pathogenic Ancestry of the Fungal Clade Ustilaginomycotina.</title>
        <authorList>
            <person name="Kijpornyongpan T."/>
            <person name="Mondo S.J."/>
            <person name="Barry K."/>
            <person name="Sandor L."/>
            <person name="Lee J."/>
            <person name="Lipzen A."/>
            <person name="Pangilinan J."/>
            <person name="LaButti K."/>
            <person name="Hainaut M."/>
            <person name="Henrissat B."/>
            <person name="Grigoriev I.V."/>
            <person name="Spatafora J.W."/>
            <person name="Aime M.C."/>
        </authorList>
    </citation>
    <scope>NUCLEOTIDE SEQUENCE [LARGE SCALE GENOMIC DNA]</scope>
    <source>
        <strain evidence="2 3">MCA 4198</strain>
    </source>
</reference>
<dbReference type="InterPro" id="IPR007146">
    <property type="entry name" value="Sas10/Utp3/C1D"/>
</dbReference>
<dbReference type="InParanoid" id="A0A316YL38"/>
<feature type="compositionally biased region" description="Basic residues" evidence="1">
    <location>
        <begin position="366"/>
        <end position="375"/>
    </location>
</feature>
<dbReference type="PANTHER" id="PTHR13237:SF9">
    <property type="entry name" value="NEUROGUIDIN"/>
    <property type="match status" value="1"/>
</dbReference>
<evidence type="ECO:0000313" key="3">
    <source>
        <dbReference type="Proteomes" id="UP000245768"/>
    </source>
</evidence>
<organism evidence="2 3">
    <name type="scientific">Acaromyces ingoldii</name>
    <dbReference type="NCBI Taxonomy" id="215250"/>
    <lineage>
        <taxon>Eukaryota</taxon>
        <taxon>Fungi</taxon>
        <taxon>Dikarya</taxon>
        <taxon>Basidiomycota</taxon>
        <taxon>Ustilaginomycotina</taxon>
        <taxon>Exobasidiomycetes</taxon>
        <taxon>Exobasidiales</taxon>
        <taxon>Cryptobasidiaceae</taxon>
        <taxon>Acaromyces</taxon>
    </lineage>
</organism>
<keyword evidence="3" id="KW-1185">Reference proteome</keyword>